<feature type="compositionally biased region" description="Basic and acidic residues" evidence="1">
    <location>
        <begin position="103"/>
        <end position="124"/>
    </location>
</feature>
<gene>
    <name evidence="2" type="ORF">fugu_006581</name>
</gene>
<keyword evidence="3" id="KW-1185">Reference proteome</keyword>
<name>A0A4Z2B201_9TELE</name>
<dbReference type="Proteomes" id="UP000516260">
    <property type="component" value="Chromosome 7"/>
</dbReference>
<feature type="compositionally biased region" description="Polar residues" evidence="1">
    <location>
        <begin position="324"/>
        <end position="335"/>
    </location>
</feature>
<feature type="compositionally biased region" description="Basic residues" evidence="1">
    <location>
        <begin position="276"/>
        <end position="285"/>
    </location>
</feature>
<feature type="compositionally biased region" description="Basic and acidic residues" evidence="1">
    <location>
        <begin position="286"/>
        <end position="300"/>
    </location>
</feature>
<dbReference type="EMBL" id="SWLE01000020">
    <property type="protein sequence ID" value="TNM86351.1"/>
    <property type="molecule type" value="Genomic_DNA"/>
</dbReference>
<evidence type="ECO:0000313" key="3">
    <source>
        <dbReference type="Proteomes" id="UP000516260"/>
    </source>
</evidence>
<feature type="region of interest" description="Disordered" evidence="1">
    <location>
        <begin position="103"/>
        <end position="300"/>
    </location>
</feature>
<protein>
    <submittedName>
        <fullName evidence="2">Uncharacterized protein</fullName>
    </submittedName>
</protein>
<accession>A0A4Z2B201</accession>
<proteinExistence type="predicted"/>
<organism evidence="2 3">
    <name type="scientific">Takifugu bimaculatus</name>
    <dbReference type="NCBI Taxonomy" id="433685"/>
    <lineage>
        <taxon>Eukaryota</taxon>
        <taxon>Metazoa</taxon>
        <taxon>Chordata</taxon>
        <taxon>Craniata</taxon>
        <taxon>Vertebrata</taxon>
        <taxon>Euteleostomi</taxon>
        <taxon>Actinopterygii</taxon>
        <taxon>Neopterygii</taxon>
        <taxon>Teleostei</taxon>
        <taxon>Neoteleostei</taxon>
        <taxon>Acanthomorphata</taxon>
        <taxon>Eupercaria</taxon>
        <taxon>Tetraodontiformes</taxon>
        <taxon>Tetradontoidea</taxon>
        <taxon>Tetraodontidae</taxon>
        <taxon>Takifugu</taxon>
    </lineage>
</organism>
<evidence type="ECO:0000313" key="2">
    <source>
        <dbReference type="EMBL" id="TNM86351.1"/>
    </source>
</evidence>
<feature type="compositionally biased region" description="Basic and acidic residues" evidence="1">
    <location>
        <begin position="238"/>
        <end position="250"/>
    </location>
</feature>
<feature type="region of interest" description="Disordered" evidence="1">
    <location>
        <begin position="316"/>
        <end position="350"/>
    </location>
</feature>
<evidence type="ECO:0000256" key="1">
    <source>
        <dbReference type="SAM" id="MobiDB-lite"/>
    </source>
</evidence>
<reference evidence="2 3" key="1">
    <citation type="submission" date="2019-04" db="EMBL/GenBank/DDBJ databases">
        <title>The sequence and de novo assembly of Takifugu bimaculatus genome using PacBio and Hi-C technologies.</title>
        <authorList>
            <person name="Xu P."/>
            <person name="Liu B."/>
            <person name="Zhou Z."/>
        </authorList>
    </citation>
    <scope>NUCLEOTIDE SEQUENCE [LARGE SCALE GENOMIC DNA]</scope>
    <source>
        <strain evidence="2">TB-2018</strain>
        <tissue evidence="2">Muscle</tissue>
    </source>
</reference>
<dbReference type="AlphaFoldDB" id="A0A4Z2B201"/>
<comment type="caution">
    <text evidence="2">The sequence shown here is derived from an EMBL/GenBank/DDBJ whole genome shotgun (WGS) entry which is preliminary data.</text>
</comment>
<feature type="compositionally biased region" description="Polar residues" evidence="1">
    <location>
        <begin position="153"/>
        <end position="166"/>
    </location>
</feature>
<feature type="compositionally biased region" description="Basic and acidic residues" evidence="1">
    <location>
        <begin position="171"/>
        <end position="185"/>
    </location>
</feature>
<sequence>MLLKKKKLRKFLKCPLNRFKKEDCKPIAPKLTVSLTPVLYEMENKLQKSELFESKIKIEGNLEIGNSPLVVEKPPTPDSSERKSADFAYADCSKTEEKNEIVKAEPKMENVENRDIEEPQKPETDIDVCMPELEVEIKPLPNRRQAKNKRTKQVSGLRTLQASQIVASEKPATRKSERIDKEKLKRASSPRAEVPKSSESKSTSKSPIHASDSDQNIESSLILGRTRRRNVRSVYATLHEDDQAAKEAAEPSRSMRKRGGDKEPIQDVQIPSTNTRRGRPPKRGVKRIEEVSPFKGDQQKIIEEDTETSNIIEAVKSSEGWRSPRTQKTPQTQMTACPVHKKGGRTDKQS</sequence>